<evidence type="ECO:0000259" key="2">
    <source>
        <dbReference type="Pfam" id="PF00582"/>
    </source>
</evidence>
<dbReference type="PANTHER" id="PTHR46268:SF15">
    <property type="entry name" value="UNIVERSAL STRESS PROTEIN HP_0031"/>
    <property type="match status" value="1"/>
</dbReference>
<reference evidence="3 4" key="1">
    <citation type="journal article" date="2013" name="Antonie Van Leeuwenhoek">
        <title>Dongia rigui sp. nov., isolated from freshwater of a large wetland in Korea.</title>
        <authorList>
            <person name="Baik K.S."/>
            <person name="Hwang Y.M."/>
            <person name="Choi J.S."/>
            <person name="Kwon J."/>
            <person name="Seong C.N."/>
        </authorList>
    </citation>
    <scope>NUCLEOTIDE SEQUENCE [LARGE SCALE GENOMIC DNA]</scope>
    <source>
        <strain evidence="3 4">04SU4-P</strain>
    </source>
</reference>
<evidence type="ECO:0000313" key="4">
    <source>
        <dbReference type="Proteomes" id="UP001271769"/>
    </source>
</evidence>
<evidence type="ECO:0000256" key="1">
    <source>
        <dbReference type="ARBA" id="ARBA00008791"/>
    </source>
</evidence>
<evidence type="ECO:0000313" key="3">
    <source>
        <dbReference type="EMBL" id="MDY0872042.1"/>
    </source>
</evidence>
<dbReference type="Pfam" id="PF00582">
    <property type="entry name" value="Usp"/>
    <property type="match status" value="1"/>
</dbReference>
<dbReference type="RefSeq" id="WP_320500461.1">
    <property type="nucleotide sequence ID" value="NZ_JAXCLX010000001.1"/>
</dbReference>
<protein>
    <submittedName>
        <fullName evidence="3">Universal stress protein</fullName>
    </submittedName>
</protein>
<dbReference type="Gene3D" id="3.40.50.620">
    <property type="entry name" value="HUPs"/>
    <property type="match status" value="1"/>
</dbReference>
<dbReference type="InterPro" id="IPR006016">
    <property type="entry name" value="UspA"/>
</dbReference>
<dbReference type="InterPro" id="IPR014729">
    <property type="entry name" value="Rossmann-like_a/b/a_fold"/>
</dbReference>
<proteinExistence type="inferred from homology"/>
<dbReference type="CDD" id="cd00293">
    <property type="entry name" value="USP-like"/>
    <property type="match status" value="1"/>
</dbReference>
<gene>
    <name evidence="3" type="ORF">SMD31_08910</name>
</gene>
<organism evidence="3 4">
    <name type="scientific">Dongia rigui</name>
    <dbReference type="NCBI Taxonomy" id="940149"/>
    <lineage>
        <taxon>Bacteria</taxon>
        <taxon>Pseudomonadati</taxon>
        <taxon>Pseudomonadota</taxon>
        <taxon>Alphaproteobacteria</taxon>
        <taxon>Rhodospirillales</taxon>
        <taxon>Dongiaceae</taxon>
        <taxon>Dongia</taxon>
    </lineage>
</organism>
<dbReference type="Proteomes" id="UP001271769">
    <property type="component" value="Unassembled WGS sequence"/>
</dbReference>
<dbReference type="EMBL" id="JAXCLX010000001">
    <property type="protein sequence ID" value="MDY0872042.1"/>
    <property type="molecule type" value="Genomic_DNA"/>
</dbReference>
<dbReference type="SUPFAM" id="SSF52402">
    <property type="entry name" value="Adenine nucleotide alpha hydrolases-like"/>
    <property type="match status" value="1"/>
</dbReference>
<comment type="caution">
    <text evidence="3">The sequence shown here is derived from an EMBL/GenBank/DDBJ whole genome shotgun (WGS) entry which is preliminary data.</text>
</comment>
<dbReference type="PRINTS" id="PR01438">
    <property type="entry name" value="UNVRSLSTRESS"/>
</dbReference>
<dbReference type="PANTHER" id="PTHR46268">
    <property type="entry name" value="STRESS RESPONSE PROTEIN NHAX"/>
    <property type="match status" value="1"/>
</dbReference>
<comment type="similarity">
    <text evidence="1">Belongs to the universal stress protein A family.</text>
</comment>
<dbReference type="InterPro" id="IPR006015">
    <property type="entry name" value="Universal_stress_UspA"/>
</dbReference>
<accession>A0ABU5DXJ2</accession>
<sequence length="143" mass="14990">MAIKRILCAVDGSKITGHVADCAVELAEATEAKLTFLTVNVVPTRARRTHYWDAETMNAAAAQASKQLAAAVKCAKARKFDNYDCVVANGSAVADAIVSYAAKNKADHIVMGTNTTNELARLFLGSVATAVVSHASAPVTIVK</sequence>
<keyword evidence="4" id="KW-1185">Reference proteome</keyword>
<feature type="domain" description="UspA" evidence="2">
    <location>
        <begin position="3"/>
        <end position="143"/>
    </location>
</feature>
<name>A0ABU5DXJ2_9PROT</name>